<evidence type="ECO:0000313" key="2">
    <source>
        <dbReference type="EMBL" id="GBN25510.1"/>
    </source>
</evidence>
<dbReference type="EMBL" id="BGPR01007252">
    <property type="protein sequence ID" value="GBN25510.1"/>
    <property type="molecule type" value="Genomic_DNA"/>
</dbReference>
<protein>
    <submittedName>
        <fullName evidence="2">Uncharacterized protein</fullName>
    </submittedName>
</protein>
<accession>A0A4Y2MGH7</accession>
<sequence length="139" mass="16090">MLNLLTSKRREEDAEKNYHTTRTKKKSPPFSFLAYPIFSALSFSQKYLKKIKPFLMPPCKREQKVKTTIKEQGDEFFMQMAARVSVLGIFRRPGREGILGKGLESRKFNTKLEEEEEVHAAQAYPPPAQPDSYVSFQRA</sequence>
<keyword evidence="3" id="KW-1185">Reference proteome</keyword>
<evidence type="ECO:0000313" key="3">
    <source>
        <dbReference type="Proteomes" id="UP000499080"/>
    </source>
</evidence>
<dbReference type="AlphaFoldDB" id="A0A4Y2MGH7"/>
<feature type="compositionally biased region" description="Basic and acidic residues" evidence="1">
    <location>
        <begin position="8"/>
        <end position="18"/>
    </location>
</feature>
<feature type="region of interest" description="Disordered" evidence="1">
    <location>
        <begin position="1"/>
        <end position="25"/>
    </location>
</feature>
<dbReference type="Proteomes" id="UP000499080">
    <property type="component" value="Unassembled WGS sequence"/>
</dbReference>
<feature type="region of interest" description="Disordered" evidence="1">
    <location>
        <begin position="117"/>
        <end position="139"/>
    </location>
</feature>
<evidence type="ECO:0000256" key="1">
    <source>
        <dbReference type="SAM" id="MobiDB-lite"/>
    </source>
</evidence>
<reference evidence="2 3" key="1">
    <citation type="journal article" date="2019" name="Sci. Rep.">
        <title>Orb-weaving spider Araneus ventricosus genome elucidates the spidroin gene catalogue.</title>
        <authorList>
            <person name="Kono N."/>
            <person name="Nakamura H."/>
            <person name="Ohtoshi R."/>
            <person name="Moran D.A.P."/>
            <person name="Shinohara A."/>
            <person name="Yoshida Y."/>
            <person name="Fujiwara M."/>
            <person name="Mori M."/>
            <person name="Tomita M."/>
            <person name="Arakawa K."/>
        </authorList>
    </citation>
    <scope>NUCLEOTIDE SEQUENCE [LARGE SCALE GENOMIC DNA]</scope>
</reference>
<gene>
    <name evidence="2" type="ORF">AVEN_88885_1</name>
</gene>
<organism evidence="2 3">
    <name type="scientific">Araneus ventricosus</name>
    <name type="common">Orbweaver spider</name>
    <name type="synonym">Epeira ventricosa</name>
    <dbReference type="NCBI Taxonomy" id="182803"/>
    <lineage>
        <taxon>Eukaryota</taxon>
        <taxon>Metazoa</taxon>
        <taxon>Ecdysozoa</taxon>
        <taxon>Arthropoda</taxon>
        <taxon>Chelicerata</taxon>
        <taxon>Arachnida</taxon>
        <taxon>Araneae</taxon>
        <taxon>Araneomorphae</taxon>
        <taxon>Entelegynae</taxon>
        <taxon>Araneoidea</taxon>
        <taxon>Araneidae</taxon>
        <taxon>Araneus</taxon>
    </lineage>
</organism>
<comment type="caution">
    <text evidence="2">The sequence shown here is derived from an EMBL/GenBank/DDBJ whole genome shotgun (WGS) entry which is preliminary data.</text>
</comment>
<proteinExistence type="predicted"/>
<name>A0A4Y2MGH7_ARAVE</name>